<dbReference type="Proteomes" id="UP001268864">
    <property type="component" value="Unassembled WGS sequence"/>
</dbReference>
<feature type="region of interest" description="Disordered" evidence="1">
    <location>
        <begin position="1"/>
        <end position="101"/>
    </location>
</feature>
<dbReference type="EMBL" id="JAMQOS010000004">
    <property type="protein sequence ID" value="MDS0283002.1"/>
    <property type="molecule type" value="Genomic_DNA"/>
</dbReference>
<evidence type="ECO:0000256" key="1">
    <source>
        <dbReference type="SAM" id="MobiDB-lite"/>
    </source>
</evidence>
<keyword evidence="3" id="KW-1185">Reference proteome</keyword>
<protein>
    <submittedName>
        <fullName evidence="2">HEAT repeat domain-containing protein</fullName>
    </submittedName>
</protein>
<dbReference type="InterPro" id="IPR011989">
    <property type="entry name" value="ARM-like"/>
</dbReference>
<comment type="caution">
    <text evidence="2">The sequence shown here is derived from an EMBL/GenBank/DDBJ whole genome shotgun (WGS) entry which is preliminary data.</text>
</comment>
<dbReference type="Gene3D" id="1.25.10.10">
    <property type="entry name" value="Leucine-rich Repeat Variant"/>
    <property type="match status" value="1"/>
</dbReference>
<dbReference type="RefSeq" id="WP_310900838.1">
    <property type="nucleotide sequence ID" value="NZ_JAMQOS010000004.1"/>
</dbReference>
<feature type="compositionally biased region" description="Acidic residues" evidence="1">
    <location>
        <begin position="1"/>
        <end position="20"/>
    </location>
</feature>
<evidence type="ECO:0000313" key="2">
    <source>
        <dbReference type="EMBL" id="MDS0283002.1"/>
    </source>
</evidence>
<dbReference type="PANTHER" id="PTHR12697">
    <property type="entry name" value="PBS LYASE HEAT-LIKE PROTEIN"/>
    <property type="match status" value="1"/>
</dbReference>
<reference evidence="2 3" key="1">
    <citation type="submission" date="2022-06" db="EMBL/GenBank/DDBJ databases">
        <title>Halomicroarcula sp. a new haloarchaeum isolate from saline soil.</title>
        <authorList>
            <person name="Strakova D."/>
            <person name="Galisteo C."/>
            <person name="Sanchez-Porro C."/>
            <person name="Ventosa A."/>
        </authorList>
    </citation>
    <scope>NUCLEOTIDE SEQUENCE [LARGE SCALE GENOMIC DNA]</scope>
    <source>
        <strain evidence="2 3">S3CR25-11</strain>
    </source>
</reference>
<dbReference type="Pfam" id="PF13646">
    <property type="entry name" value="HEAT_2"/>
    <property type="match status" value="1"/>
</dbReference>
<name>A0ABU2FQG5_9EURY</name>
<accession>A0ABU2FQG5</accession>
<proteinExistence type="predicted"/>
<evidence type="ECO:0000313" key="3">
    <source>
        <dbReference type="Proteomes" id="UP001268864"/>
    </source>
</evidence>
<organism evidence="2 3">
    <name type="scientific">Haloarcula onubensis</name>
    <dbReference type="NCBI Taxonomy" id="2950539"/>
    <lineage>
        <taxon>Archaea</taxon>
        <taxon>Methanobacteriati</taxon>
        <taxon>Methanobacteriota</taxon>
        <taxon>Stenosarchaea group</taxon>
        <taxon>Halobacteria</taxon>
        <taxon>Halobacteriales</taxon>
        <taxon>Haloarculaceae</taxon>
        <taxon>Haloarcula</taxon>
    </lineage>
</organism>
<sequence length="428" mass="46405">MSNGDDETAESADADAETSDVPDTTVTAEDLQERLDEAESELEAAETEAALDSVEERLDSIESDVEELPEPDEDDEDDEAEDPAEEIESRLSDLRDELEDQRGPYAEDVVGILEDAQATLTDSEWTEKGENQAHAAVESFLDEVADFLDRDADAGEDLEAAAEAVGSVADAVADADLDPDADTDTIADLLAAAEGLEEDLEDAEVWDDLTVQEQLDAKGFYDILTNENRKDFPPEWNAAKLHAREGNLDIVLYAFDKLGSDFMEEYFIDIFYHLGSDAEPAFEKMHQLAQKRNQGPIKVLGKIGNDDACETLHDFIDGDGDPKLQKVTMRALGAIGSPESVQPVANRLDAENAEVRSVAARSLGLLGDTRAVAPLSDVLEGDDSDEVRASAAWALRQIGTESALEEAAQYTDDRAYLVQAEAEKAAGA</sequence>
<dbReference type="SMART" id="SM00567">
    <property type="entry name" value="EZ_HEAT"/>
    <property type="match status" value="3"/>
</dbReference>
<feature type="compositionally biased region" description="Acidic residues" evidence="1">
    <location>
        <begin position="61"/>
        <end position="86"/>
    </location>
</feature>
<dbReference type="PANTHER" id="PTHR12697:SF5">
    <property type="entry name" value="DEOXYHYPUSINE HYDROXYLASE"/>
    <property type="match status" value="1"/>
</dbReference>
<dbReference type="InterPro" id="IPR016024">
    <property type="entry name" value="ARM-type_fold"/>
</dbReference>
<dbReference type="SUPFAM" id="SSF48371">
    <property type="entry name" value="ARM repeat"/>
    <property type="match status" value="1"/>
</dbReference>
<gene>
    <name evidence="2" type="ORF">NDI86_12785</name>
</gene>
<dbReference type="InterPro" id="IPR004155">
    <property type="entry name" value="PBS_lyase_HEAT"/>
</dbReference>